<dbReference type="CDD" id="cd05907">
    <property type="entry name" value="VL_LC_FACS_like"/>
    <property type="match status" value="1"/>
</dbReference>
<name>A0A6N9YQ14_9ACTN</name>
<evidence type="ECO:0000256" key="5">
    <source>
        <dbReference type="ARBA" id="ARBA00032875"/>
    </source>
</evidence>
<sequence length="582" mass="64613">MTQVEDRSPVRVEQDDHLLARIRRHAEHSPDRPILAIPADGEWRELSWSALNARVRDVAAGLVARGVERGDRVALMSPTRAEWTLTDLAVLSAGAVTVPLYHTSSVEQCRMILRDAGVRLAIAAGDELADRLREAHDVEVVILDDDGLDRLAAEAGDDDRADVDRRVHNLTHDDIATIVYTSGTTGDPKGCVLTHGNLAWTTSQTRHQLEGVLREGGTLLQMLPLAHIFARVIQFVCLDANLVVGFPSTASDPREDVRSFRPSLFVGVPRAFEKIYEAARQQARGKVRQRIFRFAVATAQAWSRSERHRPVLRARRVIADRLVFSRLRAALGGRVRHCVSGGAPLSTDLVHFFHGAGIPIYEGYGLTETTGPATVNAPDALRVGSAGRPLPGTRIRVDDGEILVRGGHVFQRYFHDEGRTDEDFDGDWFRTGDLGEVDDDGFLYVKDRKKELIVTASGKNIAPVPLEDRVNRHPLVSQSMLVGDQRRFVAVLVTLDDAELASFARERGLDGERDELIAHEEIRAEVSKAVDEANTLVSEAESIRQFVILPREFLEERGELTPTLKLKRQDIAEHFSDEIDSI</sequence>
<comment type="caution">
    <text evidence="7">The sequence shown here is derived from an EMBL/GenBank/DDBJ whole genome shotgun (WGS) entry which is preliminary data.</text>
</comment>
<evidence type="ECO:0000256" key="1">
    <source>
        <dbReference type="ARBA" id="ARBA00006432"/>
    </source>
</evidence>
<evidence type="ECO:0000313" key="8">
    <source>
        <dbReference type="Proteomes" id="UP000469185"/>
    </source>
</evidence>
<keyword evidence="3" id="KW-0276">Fatty acid metabolism</keyword>
<evidence type="ECO:0000256" key="4">
    <source>
        <dbReference type="ARBA" id="ARBA00023098"/>
    </source>
</evidence>
<dbReference type="InterPro" id="IPR000873">
    <property type="entry name" value="AMP-dep_synth/lig_dom"/>
</dbReference>
<dbReference type="GO" id="GO:0016020">
    <property type="term" value="C:membrane"/>
    <property type="evidence" value="ECO:0007669"/>
    <property type="project" value="TreeGrafter"/>
</dbReference>
<dbReference type="InterPro" id="IPR020845">
    <property type="entry name" value="AMP-binding_CS"/>
</dbReference>
<dbReference type="PANTHER" id="PTHR43272:SF32">
    <property type="entry name" value="AMP-DEPENDENT SYNTHETASE_LIGASE DOMAIN-CONTAINING PROTEIN"/>
    <property type="match status" value="1"/>
</dbReference>
<dbReference type="Pfam" id="PF23562">
    <property type="entry name" value="AMP-binding_C_3"/>
    <property type="match status" value="1"/>
</dbReference>
<organism evidence="7 8">
    <name type="scientific">Phytoactinopolyspora alkaliphila</name>
    <dbReference type="NCBI Taxonomy" id="1783498"/>
    <lineage>
        <taxon>Bacteria</taxon>
        <taxon>Bacillati</taxon>
        <taxon>Actinomycetota</taxon>
        <taxon>Actinomycetes</taxon>
        <taxon>Jiangellales</taxon>
        <taxon>Jiangellaceae</taxon>
        <taxon>Phytoactinopolyspora</taxon>
    </lineage>
</organism>
<protein>
    <recommendedName>
        <fullName evidence="5">Acyl-CoA synthetase</fullName>
    </recommendedName>
</protein>
<dbReference type="InterPro" id="IPR042099">
    <property type="entry name" value="ANL_N_sf"/>
</dbReference>
<dbReference type="Gene3D" id="3.40.50.12780">
    <property type="entry name" value="N-terminal domain of ligase-like"/>
    <property type="match status" value="1"/>
</dbReference>
<dbReference type="Pfam" id="PF00501">
    <property type="entry name" value="AMP-binding"/>
    <property type="match status" value="1"/>
</dbReference>
<evidence type="ECO:0000256" key="3">
    <source>
        <dbReference type="ARBA" id="ARBA00022832"/>
    </source>
</evidence>
<evidence type="ECO:0000259" key="6">
    <source>
        <dbReference type="Pfam" id="PF00501"/>
    </source>
</evidence>
<accession>A0A6N9YQ14</accession>
<dbReference type="AlphaFoldDB" id="A0A6N9YQ14"/>
<evidence type="ECO:0000256" key="2">
    <source>
        <dbReference type="ARBA" id="ARBA00022598"/>
    </source>
</evidence>
<proteinExistence type="inferred from homology"/>
<dbReference type="RefSeq" id="WP_163819688.1">
    <property type="nucleotide sequence ID" value="NZ_JAAGOB010000008.1"/>
</dbReference>
<dbReference type="SUPFAM" id="SSF56801">
    <property type="entry name" value="Acetyl-CoA synthetase-like"/>
    <property type="match status" value="1"/>
</dbReference>
<evidence type="ECO:0000313" key="7">
    <source>
        <dbReference type="EMBL" id="NED96919.1"/>
    </source>
</evidence>
<dbReference type="GO" id="GO:0004467">
    <property type="term" value="F:long-chain fatty acid-CoA ligase activity"/>
    <property type="evidence" value="ECO:0007669"/>
    <property type="project" value="TreeGrafter"/>
</dbReference>
<dbReference type="PROSITE" id="PS00455">
    <property type="entry name" value="AMP_BINDING"/>
    <property type="match status" value="1"/>
</dbReference>
<feature type="domain" description="AMP-dependent synthetase/ligase" evidence="6">
    <location>
        <begin position="23"/>
        <end position="414"/>
    </location>
</feature>
<keyword evidence="4" id="KW-0443">Lipid metabolism</keyword>
<gene>
    <name evidence="7" type="ORF">G1H11_16555</name>
</gene>
<reference evidence="7 8" key="1">
    <citation type="submission" date="2020-02" db="EMBL/GenBank/DDBJ databases">
        <authorList>
            <person name="Li X.-J."/>
            <person name="Feng X.-M."/>
        </authorList>
    </citation>
    <scope>NUCLEOTIDE SEQUENCE [LARGE SCALE GENOMIC DNA]</scope>
    <source>
        <strain evidence="7 8">CGMCC 4.7225</strain>
    </source>
</reference>
<dbReference type="Proteomes" id="UP000469185">
    <property type="component" value="Unassembled WGS sequence"/>
</dbReference>
<dbReference type="EMBL" id="JAAGOB010000008">
    <property type="protein sequence ID" value="NED96919.1"/>
    <property type="molecule type" value="Genomic_DNA"/>
</dbReference>
<comment type="similarity">
    <text evidence="1">Belongs to the ATP-dependent AMP-binding enzyme family.</text>
</comment>
<dbReference type="PANTHER" id="PTHR43272">
    <property type="entry name" value="LONG-CHAIN-FATTY-ACID--COA LIGASE"/>
    <property type="match status" value="1"/>
</dbReference>
<keyword evidence="2 7" id="KW-0436">Ligase</keyword>
<keyword evidence="8" id="KW-1185">Reference proteome</keyword>